<name>A0ACA9RJH0_9GLOM</name>
<keyword evidence="2" id="KW-1185">Reference proteome</keyword>
<sequence length="46" mass="5595">MEKIVEFEKIKQCGARYKTTIISRIYDKIDTYCEIYDIEEMPTKEE</sequence>
<organism evidence="1 2">
    <name type="scientific">Cetraspora pellucida</name>
    <dbReference type="NCBI Taxonomy" id="1433469"/>
    <lineage>
        <taxon>Eukaryota</taxon>
        <taxon>Fungi</taxon>
        <taxon>Fungi incertae sedis</taxon>
        <taxon>Mucoromycota</taxon>
        <taxon>Glomeromycotina</taxon>
        <taxon>Glomeromycetes</taxon>
        <taxon>Diversisporales</taxon>
        <taxon>Gigasporaceae</taxon>
        <taxon>Cetraspora</taxon>
    </lineage>
</organism>
<evidence type="ECO:0000313" key="1">
    <source>
        <dbReference type="EMBL" id="CAG8794423.1"/>
    </source>
</evidence>
<feature type="non-terminal residue" evidence="1">
    <location>
        <position position="46"/>
    </location>
</feature>
<proteinExistence type="predicted"/>
<reference evidence="1" key="1">
    <citation type="submission" date="2021-06" db="EMBL/GenBank/DDBJ databases">
        <authorList>
            <person name="Kallberg Y."/>
            <person name="Tangrot J."/>
            <person name="Rosling A."/>
        </authorList>
    </citation>
    <scope>NUCLEOTIDE SEQUENCE</scope>
    <source>
        <strain evidence="1">28 12/20/2015</strain>
    </source>
</reference>
<protein>
    <submittedName>
        <fullName evidence="1">16185_t:CDS:1</fullName>
    </submittedName>
</protein>
<comment type="caution">
    <text evidence="1">The sequence shown here is derived from an EMBL/GenBank/DDBJ whole genome shotgun (WGS) entry which is preliminary data.</text>
</comment>
<evidence type="ECO:0000313" key="2">
    <source>
        <dbReference type="Proteomes" id="UP000789366"/>
    </source>
</evidence>
<accession>A0ACA9RJH0</accession>
<dbReference type="Proteomes" id="UP000789366">
    <property type="component" value="Unassembled WGS sequence"/>
</dbReference>
<dbReference type="EMBL" id="CAJVPW010072462">
    <property type="protein sequence ID" value="CAG8794423.1"/>
    <property type="molecule type" value="Genomic_DNA"/>
</dbReference>
<gene>
    <name evidence="1" type="ORF">SPELUC_LOCUS17522</name>
</gene>